<dbReference type="InterPro" id="IPR036085">
    <property type="entry name" value="PAZ_dom_sf"/>
</dbReference>
<dbReference type="AlphaFoldDB" id="A0A9N9GKS1"/>
<organism evidence="2 3">
    <name type="scientific">Funneliformis caledonium</name>
    <dbReference type="NCBI Taxonomy" id="1117310"/>
    <lineage>
        <taxon>Eukaryota</taxon>
        <taxon>Fungi</taxon>
        <taxon>Fungi incertae sedis</taxon>
        <taxon>Mucoromycota</taxon>
        <taxon>Glomeromycotina</taxon>
        <taxon>Glomeromycetes</taxon>
        <taxon>Glomerales</taxon>
        <taxon>Glomeraceae</taxon>
        <taxon>Funneliformis</taxon>
    </lineage>
</organism>
<dbReference type="Proteomes" id="UP000789570">
    <property type="component" value="Unassembled WGS sequence"/>
</dbReference>
<sequence length="480" mass="54485">MGIAFIIKSIILPMEVCKLVEGQRYNRALNERQAADFMKFSCKTSREMAVVPARVLPAPSLHYHISSRNATIVPRDGKWNLIYNKVASGAILDSWSCVAFGNFEIETIQYFIRELTLKQDWIRAGNMARSPSKLMLCILPNYSVPFYAVIKHVCDTVIGVVTQCVQSKHIFQVKRLYCANLCLKMNVKLGGMNSFVNPYQMQFISNRPHNNSGNNETHPSIATLCALMDAKIYRYAASIRLESILFYRNGVSEGQFYQVFDFEIEAVRRIVQRGRHTRLFSNDVRDLDRIGNTLVGTVVESTHPFEFNLVLGLGIHSQGENWDIISECLDSVSTDVKNAKTNKIILKNKVQNVLDFQIQRSNYNKVEFSFATDTYKHKVLSPLKPKFQLIAPDFSDEESSDDKIFSSIGPLATLSPMDINVPNISHPITKLNLATKLDTTTSSQNNLSFQDKTHLIQWLKMRKDLILQALNAIFSSDISY</sequence>
<evidence type="ECO:0000313" key="2">
    <source>
        <dbReference type="EMBL" id="CAG8609009.1"/>
    </source>
</evidence>
<dbReference type="PROSITE" id="PS50822">
    <property type="entry name" value="PIWI"/>
    <property type="match status" value="1"/>
</dbReference>
<reference evidence="2" key="1">
    <citation type="submission" date="2021-06" db="EMBL/GenBank/DDBJ databases">
        <authorList>
            <person name="Kallberg Y."/>
            <person name="Tangrot J."/>
            <person name="Rosling A."/>
        </authorList>
    </citation>
    <scope>NUCLEOTIDE SEQUENCE</scope>
    <source>
        <strain evidence="2">UK204</strain>
    </source>
</reference>
<dbReference type="Gene3D" id="3.30.420.10">
    <property type="entry name" value="Ribonuclease H-like superfamily/Ribonuclease H"/>
    <property type="match status" value="1"/>
</dbReference>
<dbReference type="InterPro" id="IPR036397">
    <property type="entry name" value="RNaseH_sf"/>
</dbReference>
<comment type="caution">
    <text evidence="2">The sequence shown here is derived from an EMBL/GenBank/DDBJ whole genome shotgun (WGS) entry which is preliminary data.</text>
</comment>
<dbReference type="SMART" id="SM00950">
    <property type="entry name" value="Piwi"/>
    <property type="match status" value="1"/>
</dbReference>
<keyword evidence="3" id="KW-1185">Reference proteome</keyword>
<dbReference type="EMBL" id="CAJVPQ010002806">
    <property type="protein sequence ID" value="CAG8609009.1"/>
    <property type="molecule type" value="Genomic_DNA"/>
</dbReference>
<dbReference type="Gene3D" id="3.40.50.2300">
    <property type="match status" value="2"/>
</dbReference>
<proteinExistence type="predicted"/>
<dbReference type="OrthoDB" id="10252740at2759"/>
<dbReference type="InterPro" id="IPR012337">
    <property type="entry name" value="RNaseH-like_sf"/>
</dbReference>
<dbReference type="GO" id="GO:0003676">
    <property type="term" value="F:nucleic acid binding"/>
    <property type="evidence" value="ECO:0007669"/>
    <property type="project" value="InterPro"/>
</dbReference>
<dbReference type="SUPFAM" id="SSF101690">
    <property type="entry name" value="PAZ domain"/>
    <property type="match status" value="1"/>
</dbReference>
<dbReference type="SUPFAM" id="SSF53098">
    <property type="entry name" value="Ribonuclease H-like"/>
    <property type="match status" value="1"/>
</dbReference>
<dbReference type="InterPro" id="IPR003165">
    <property type="entry name" value="Piwi"/>
</dbReference>
<evidence type="ECO:0000259" key="1">
    <source>
        <dbReference type="PROSITE" id="PS50822"/>
    </source>
</evidence>
<gene>
    <name evidence="2" type="ORF">FCALED_LOCUS8973</name>
</gene>
<feature type="domain" description="Piwi" evidence="1">
    <location>
        <begin position="134"/>
        <end position="193"/>
    </location>
</feature>
<accession>A0A9N9GKS1</accession>
<protein>
    <submittedName>
        <fullName evidence="2">9154_t:CDS:1</fullName>
    </submittedName>
</protein>
<name>A0A9N9GKS1_9GLOM</name>
<evidence type="ECO:0000313" key="3">
    <source>
        <dbReference type="Proteomes" id="UP000789570"/>
    </source>
</evidence>
<dbReference type="PANTHER" id="PTHR22891">
    <property type="entry name" value="EUKARYOTIC TRANSLATION INITIATION FACTOR 2C"/>
    <property type="match status" value="1"/>
</dbReference>
<dbReference type="Pfam" id="PF02171">
    <property type="entry name" value="Piwi"/>
    <property type="match status" value="2"/>
</dbReference>